<feature type="signal peptide" evidence="1">
    <location>
        <begin position="1"/>
        <end position="20"/>
    </location>
</feature>
<dbReference type="AlphaFoldDB" id="A0AA42LF04"/>
<dbReference type="EMBL" id="JAOEEO010000002">
    <property type="protein sequence ID" value="MDH0564082.1"/>
    <property type="molecule type" value="Genomic_DNA"/>
</dbReference>
<dbReference type="RefSeq" id="WP_279695323.1">
    <property type="nucleotide sequence ID" value="NZ_JAOEEO010000002.1"/>
</dbReference>
<reference evidence="2" key="1">
    <citation type="submission" date="2022-09" db="EMBL/GenBank/DDBJ databases">
        <title>Intensive care unit water sources are persistently colonized with multi-drug resistant bacteria and are the site of extensive horizontal gene transfer of antibiotic resistance genes.</title>
        <authorList>
            <person name="Diorio-Toth L."/>
        </authorList>
    </citation>
    <scope>NUCLEOTIDE SEQUENCE</scope>
    <source>
        <strain evidence="2">GD04005</strain>
    </source>
</reference>
<sequence>MHKLCSALIAIACLNLSGCATTLLSQALPNETTKTETVTLAKDQIIALGQAVQNQQAQGIVFVGKDFSYLMTDGSAELSKLLHAIPADQRSLTSPSPLVLTMDDPSHFQGVLQIRYNTRMADLNDTQKDLLKSLGFRQNFNTIYNQQTAPYPYINIFFKGQLYQAPEARKIQKTLAQPYPIILQQENKITKKHPVKKATRMVLYPFAMTFDVITVVPSLMWADLRGEFNN</sequence>
<keyword evidence="1" id="KW-0732">Signal</keyword>
<organism evidence="2 3">
    <name type="scientific">Acinetobacter courvalinii</name>
    <dbReference type="NCBI Taxonomy" id="280147"/>
    <lineage>
        <taxon>Bacteria</taxon>
        <taxon>Pseudomonadati</taxon>
        <taxon>Pseudomonadota</taxon>
        <taxon>Gammaproteobacteria</taxon>
        <taxon>Moraxellales</taxon>
        <taxon>Moraxellaceae</taxon>
        <taxon>Acinetobacter</taxon>
    </lineage>
</organism>
<feature type="chain" id="PRO_5041243008" evidence="1">
    <location>
        <begin position="21"/>
        <end position="230"/>
    </location>
</feature>
<gene>
    <name evidence="2" type="ORF">N7644_10345</name>
</gene>
<dbReference type="Proteomes" id="UP001159329">
    <property type="component" value="Unassembled WGS sequence"/>
</dbReference>
<name>A0AA42LF04_9GAMM</name>
<evidence type="ECO:0000313" key="3">
    <source>
        <dbReference type="Proteomes" id="UP001159329"/>
    </source>
</evidence>
<comment type="caution">
    <text evidence="2">The sequence shown here is derived from an EMBL/GenBank/DDBJ whole genome shotgun (WGS) entry which is preliminary data.</text>
</comment>
<accession>A0AA42LF04</accession>
<protein>
    <submittedName>
        <fullName evidence="2">Uncharacterized protein</fullName>
    </submittedName>
</protein>
<evidence type="ECO:0000256" key="1">
    <source>
        <dbReference type="SAM" id="SignalP"/>
    </source>
</evidence>
<proteinExistence type="predicted"/>
<evidence type="ECO:0000313" key="2">
    <source>
        <dbReference type="EMBL" id="MDH0564082.1"/>
    </source>
</evidence>